<dbReference type="Proteomes" id="UP000325313">
    <property type="component" value="Unassembled WGS sequence"/>
</dbReference>
<proteinExistence type="predicted"/>
<accession>A0A5B0MC57</accession>
<gene>
    <name evidence="2" type="ORF">PGT21_014588</name>
    <name evidence="1" type="ORF">PGTUg99_009371</name>
</gene>
<dbReference type="AlphaFoldDB" id="A0A5B0MC57"/>
<dbReference type="EMBL" id="VDEP01000474">
    <property type="protein sequence ID" value="KAA1073849.1"/>
    <property type="molecule type" value="Genomic_DNA"/>
</dbReference>
<sequence>MKLEEVNRRIGISFVDQTKNLIVQYGCYDYLRSSEITSFMNEIVPCLFKTIDFLLQNNFVCMESIRKTFQDNKALYLASNYQVEYARKAYSYPITNYGELTESLFWKLGFNCFGAFDRQKINFGILMEELVSAGYANYGGFPIGEEWKNLASLFSEAKPSSSQEIFAYQNENNSNH</sequence>
<evidence type="ECO:0000313" key="3">
    <source>
        <dbReference type="Proteomes" id="UP000324748"/>
    </source>
</evidence>
<comment type="caution">
    <text evidence="1">The sequence shown here is derived from an EMBL/GenBank/DDBJ whole genome shotgun (WGS) entry which is preliminary data.</text>
</comment>
<reference evidence="3 4" key="1">
    <citation type="submission" date="2019-05" db="EMBL/GenBank/DDBJ databases">
        <title>Emergence of the Ug99 lineage of the wheat stem rust pathogen through somatic hybridization.</title>
        <authorList>
            <person name="Li F."/>
            <person name="Upadhyaya N.M."/>
            <person name="Sperschneider J."/>
            <person name="Matny O."/>
            <person name="Nguyen-Phuc H."/>
            <person name="Mago R."/>
            <person name="Raley C."/>
            <person name="Miller M.E."/>
            <person name="Silverstein K.A.T."/>
            <person name="Henningsen E."/>
            <person name="Hirsch C.D."/>
            <person name="Visser B."/>
            <person name="Pretorius Z.A."/>
            <person name="Steffenson B.J."/>
            <person name="Schwessinger B."/>
            <person name="Dodds P.N."/>
            <person name="Figueroa M."/>
        </authorList>
    </citation>
    <scope>NUCLEOTIDE SEQUENCE [LARGE SCALE GENOMIC DNA]</scope>
    <source>
        <strain evidence="2">21-0</strain>
        <strain evidence="1 4">Ug99</strain>
    </source>
</reference>
<name>A0A5B0MC57_PUCGR</name>
<organism evidence="1 4">
    <name type="scientific">Puccinia graminis f. sp. tritici</name>
    <dbReference type="NCBI Taxonomy" id="56615"/>
    <lineage>
        <taxon>Eukaryota</taxon>
        <taxon>Fungi</taxon>
        <taxon>Dikarya</taxon>
        <taxon>Basidiomycota</taxon>
        <taxon>Pucciniomycotina</taxon>
        <taxon>Pucciniomycetes</taxon>
        <taxon>Pucciniales</taxon>
        <taxon>Pucciniaceae</taxon>
        <taxon>Puccinia</taxon>
    </lineage>
</organism>
<dbReference type="EMBL" id="VSWC01000003">
    <property type="protein sequence ID" value="KAA1116461.1"/>
    <property type="molecule type" value="Genomic_DNA"/>
</dbReference>
<evidence type="ECO:0000313" key="1">
    <source>
        <dbReference type="EMBL" id="KAA1073849.1"/>
    </source>
</evidence>
<evidence type="ECO:0000313" key="4">
    <source>
        <dbReference type="Proteomes" id="UP000325313"/>
    </source>
</evidence>
<dbReference type="Proteomes" id="UP000324748">
    <property type="component" value="Unassembled WGS sequence"/>
</dbReference>
<evidence type="ECO:0000313" key="2">
    <source>
        <dbReference type="EMBL" id="KAA1116461.1"/>
    </source>
</evidence>
<protein>
    <submittedName>
        <fullName evidence="1">Uncharacterized protein</fullName>
    </submittedName>
</protein>
<keyword evidence="3" id="KW-1185">Reference proteome</keyword>